<accession>A0A0E9PGV6</accession>
<name>A0A0E9PGV6_ANGAN</name>
<reference evidence="1" key="1">
    <citation type="submission" date="2014-11" db="EMBL/GenBank/DDBJ databases">
        <authorList>
            <person name="Amaro Gonzalez C."/>
        </authorList>
    </citation>
    <scope>NUCLEOTIDE SEQUENCE</scope>
</reference>
<proteinExistence type="predicted"/>
<dbReference type="EMBL" id="GBXM01104736">
    <property type="protein sequence ID" value="JAH03841.1"/>
    <property type="molecule type" value="Transcribed_RNA"/>
</dbReference>
<sequence>MVSRVSHITALNYFLSAGIRELSISNLDCRLLIAFAVSYWRMS</sequence>
<reference evidence="1" key="2">
    <citation type="journal article" date="2015" name="Fish Shellfish Immunol.">
        <title>Early steps in the European eel (Anguilla anguilla)-Vibrio vulnificus interaction in the gills: Role of the RtxA13 toxin.</title>
        <authorList>
            <person name="Callol A."/>
            <person name="Pajuelo D."/>
            <person name="Ebbesson L."/>
            <person name="Teles M."/>
            <person name="MacKenzie S."/>
            <person name="Amaro C."/>
        </authorList>
    </citation>
    <scope>NUCLEOTIDE SEQUENCE</scope>
</reference>
<evidence type="ECO:0000313" key="1">
    <source>
        <dbReference type="EMBL" id="JAH03841.1"/>
    </source>
</evidence>
<protein>
    <submittedName>
        <fullName evidence="1">Uncharacterized protein</fullName>
    </submittedName>
</protein>
<organism evidence="1">
    <name type="scientific">Anguilla anguilla</name>
    <name type="common">European freshwater eel</name>
    <name type="synonym">Muraena anguilla</name>
    <dbReference type="NCBI Taxonomy" id="7936"/>
    <lineage>
        <taxon>Eukaryota</taxon>
        <taxon>Metazoa</taxon>
        <taxon>Chordata</taxon>
        <taxon>Craniata</taxon>
        <taxon>Vertebrata</taxon>
        <taxon>Euteleostomi</taxon>
        <taxon>Actinopterygii</taxon>
        <taxon>Neopterygii</taxon>
        <taxon>Teleostei</taxon>
        <taxon>Anguilliformes</taxon>
        <taxon>Anguillidae</taxon>
        <taxon>Anguilla</taxon>
    </lineage>
</organism>
<dbReference type="AlphaFoldDB" id="A0A0E9PGV6"/>